<evidence type="ECO:0000313" key="3">
    <source>
        <dbReference type="EMBL" id="PPJ36096.1"/>
    </source>
</evidence>
<evidence type="ECO:0000313" key="4">
    <source>
        <dbReference type="Proteomes" id="UP000239874"/>
    </source>
</evidence>
<dbReference type="Gene3D" id="3.40.47.10">
    <property type="match status" value="1"/>
</dbReference>
<dbReference type="NCBIfam" id="NF004715">
    <property type="entry name" value="PRK06059.1"/>
    <property type="match status" value="1"/>
</dbReference>
<reference evidence="3 4" key="1">
    <citation type="submission" date="2018-02" db="EMBL/GenBank/DDBJ databases">
        <title>8 Nocardia nova and 1 Nocardia cyriacigeorgica strain used for evolution to TMP-SMX.</title>
        <authorList>
            <person name="Mehta H."/>
            <person name="Weng J."/>
            <person name="Shamoo Y."/>
        </authorList>
    </citation>
    <scope>NUCLEOTIDE SEQUENCE [LARGE SCALE GENOMIC DNA]</scope>
    <source>
        <strain evidence="3 4">MDA3139</strain>
    </source>
</reference>
<dbReference type="GO" id="GO:0016747">
    <property type="term" value="F:acyltransferase activity, transferring groups other than amino-acyl groups"/>
    <property type="evidence" value="ECO:0007669"/>
    <property type="project" value="InterPro"/>
</dbReference>
<dbReference type="CDD" id="cd00829">
    <property type="entry name" value="SCP-x_thiolase"/>
    <property type="match status" value="1"/>
</dbReference>
<proteinExistence type="predicted"/>
<dbReference type="InterPro" id="IPR055140">
    <property type="entry name" value="Thiolase_C_2"/>
</dbReference>
<dbReference type="InterPro" id="IPR016039">
    <property type="entry name" value="Thiolase-like"/>
</dbReference>
<accession>A0A2S6ALK7</accession>
<evidence type="ECO:0000259" key="2">
    <source>
        <dbReference type="Pfam" id="PF22691"/>
    </source>
</evidence>
<dbReference type="InterPro" id="IPR020616">
    <property type="entry name" value="Thiolase_N"/>
</dbReference>
<feature type="domain" description="Thiolase N-terminal" evidence="1">
    <location>
        <begin position="26"/>
        <end position="224"/>
    </location>
</feature>
<comment type="caution">
    <text evidence="3">The sequence shown here is derived from an EMBL/GenBank/DDBJ whole genome shotgun (WGS) entry which is preliminary data.</text>
</comment>
<dbReference type="InterPro" id="IPR002155">
    <property type="entry name" value="Thiolase"/>
</dbReference>
<evidence type="ECO:0000259" key="1">
    <source>
        <dbReference type="Pfam" id="PF00108"/>
    </source>
</evidence>
<dbReference type="PIRSF" id="PIRSF000429">
    <property type="entry name" value="Ac-CoA_Ac_transf"/>
    <property type="match status" value="1"/>
</dbReference>
<dbReference type="Pfam" id="PF22691">
    <property type="entry name" value="Thiolase_C_1"/>
    <property type="match status" value="1"/>
</dbReference>
<sequence length="399" mass="42038">MPDNDRDIAVLGAGMHQWGKWGRNFVEYGLVAARAALADAGVDHRDVGYIAGADTIRNGYPGFVSGATFAQALGWSGARISSSYAACASGAQAIANARAQILAGLTHVALVVGADAAPKGFFQPFGGERRDDPDWLRFHLLGATNPIYFALYARRRMALHGATLDDFAAVKVKNAKHGLSNPYARYRKEVAAEEVAASAIVSDPLRLLDICATSDGGAALVLTSMDYARRHGIADPVRIRALSTVTPTFPKTVLDLPDFATDSAVAFDAPSRSFRSAIADAAYEEAGLGPADLSFAEVYDLSTALELDWYEDIGLCEIGGAEELLRSGATTLGGRVPVNPSGGLACFGEAIPAQAIAQICELTWQLRGRADGRQVENARAGIAVNQGLFGHGSAIIATR</sequence>
<name>A0A2S6ALK7_9NOCA</name>
<dbReference type="AlphaFoldDB" id="A0A2S6ALK7"/>
<dbReference type="PANTHER" id="PTHR42870">
    <property type="entry name" value="ACETYL-COA C-ACETYLTRANSFERASE"/>
    <property type="match status" value="1"/>
</dbReference>
<gene>
    <name evidence="3" type="ORF">C5E45_22090</name>
</gene>
<dbReference type="RefSeq" id="WP_104376750.1">
    <property type="nucleotide sequence ID" value="NZ_PSZC01000016.1"/>
</dbReference>
<protein>
    <submittedName>
        <fullName evidence="3">Lipid-transfer protein</fullName>
    </submittedName>
</protein>
<dbReference type="PANTHER" id="PTHR42870:SF1">
    <property type="entry name" value="NON-SPECIFIC LIPID-TRANSFER PROTEIN-LIKE 2"/>
    <property type="match status" value="1"/>
</dbReference>
<dbReference type="SUPFAM" id="SSF53901">
    <property type="entry name" value="Thiolase-like"/>
    <property type="match status" value="2"/>
</dbReference>
<dbReference type="Pfam" id="PF00108">
    <property type="entry name" value="Thiolase_N"/>
    <property type="match status" value="1"/>
</dbReference>
<dbReference type="Proteomes" id="UP000239874">
    <property type="component" value="Unassembled WGS sequence"/>
</dbReference>
<dbReference type="EMBL" id="PSZC01000016">
    <property type="protein sequence ID" value="PPJ36096.1"/>
    <property type="molecule type" value="Genomic_DNA"/>
</dbReference>
<feature type="domain" description="Thiolase C-terminal" evidence="2">
    <location>
        <begin position="279"/>
        <end position="393"/>
    </location>
</feature>
<organism evidence="3 4">
    <name type="scientific">Nocardia nova</name>
    <dbReference type="NCBI Taxonomy" id="37330"/>
    <lineage>
        <taxon>Bacteria</taxon>
        <taxon>Bacillati</taxon>
        <taxon>Actinomycetota</taxon>
        <taxon>Actinomycetes</taxon>
        <taxon>Mycobacteriales</taxon>
        <taxon>Nocardiaceae</taxon>
        <taxon>Nocardia</taxon>
    </lineage>
</organism>
<dbReference type="OrthoDB" id="9785768at2"/>